<dbReference type="GO" id="GO:0004252">
    <property type="term" value="F:serine-type endopeptidase activity"/>
    <property type="evidence" value="ECO:0007669"/>
    <property type="project" value="InterPro"/>
</dbReference>
<dbReference type="PRINTS" id="PR00722">
    <property type="entry name" value="CHYMOTRYPSIN"/>
</dbReference>
<dbReference type="PROSITE" id="PS00135">
    <property type="entry name" value="TRYPSIN_SER"/>
    <property type="match status" value="1"/>
</dbReference>
<feature type="domain" description="Peptidase S1" evidence="6">
    <location>
        <begin position="86"/>
        <end position="318"/>
    </location>
</feature>
<name>A0A6P3HGZ3_BISBB</name>
<dbReference type="InterPro" id="IPR033116">
    <property type="entry name" value="TRYPSIN_SER"/>
</dbReference>
<evidence type="ECO:0000313" key="8">
    <source>
        <dbReference type="RefSeq" id="XP_010838617.1"/>
    </source>
</evidence>
<keyword evidence="2 5" id="KW-0378">Hydrolase</keyword>
<evidence type="ECO:0000259" key="6">
    <source>
        <dbReference type="PROSITE" id="PS50240"/>
    </source>
</evidence>
<dbReference type="Pfam" id="PF00089">
    <property type="entry name" value="Trypsin"/>
    <property type="match status" value="1"/>
</dbReference>
<dbReference type="CTD" id="203074"/>
<dbReference type="InterPro" id="IPR001314">
    <property type="entry name" value="Peptidase_S1A"/>
</dbReference>
<dbReference type="InterPro" id="IPR009003">
    <property type="entry name" value="Peptidase_S1_PA"/>
</dbReference>
<dbReference type="RefSeq" id="XP_010838617.1">
    <property type="nucleotide sequence ID" value="XM_010840315.1"/>
</dbReference>
<dbReference type="PANTHER" id="PTHR24252">
    <property type="entry name" value="ACROSIN-RELATED"/>
    <property type="match status" value="1"/>
</dbReference>
<organism evidence="7 8">
    <name type="scientific">Bison bison bison</name>
    <name type="common">North American plains bison</name>
    <dbReference type="NCBI Taxonomy" id="43346"/>
    <lineage>
        <taxon>Eukaryota</taxon>
        <taxon>Metazoa</taxon>
        <taxon>Chordata</taxon>
        <taxon>Craniata</taxon>
        <taxon>Vertebrata</taxon>
        <taxon>Euteleostomi</taxon>
        <taxon>Mammalia</taxon>
        <taxon>Eutheria</taxon>
        <taxon>Laurasiatheria</taxon>
        <taxon>Artiodactyla</taxon>
        <taxon>Ruminantia</taxon>
        <taxon>Pecora</taxon>
        <taxon>Bovidae</taxon>
        <taxon>Bovinae</taxon>
        <taxon>Bison</taxon>
    </lineage>
</organism>
<evidence type="ECO:0000256" key="1">
    <source>
        <dbReference type="ARBA" id="ARBA00022670"/>
    </source>
</evidence>
<protein>
    <submittedName>
        <fullName evidence="8">Serine protease 55</fullName>
    </submittedName>
</protein>
<dbReference type="SUPFAM" id="SSF50494">
    <property type="entry name" value="Trypsin-like serine proteases"/>
    <property type="match status" value="1"/>
</dbReference>
<dbReference type="AlphaFoldDB" id="A0A6P3HGZ3"/>
<dbReference type="FunFam" id="2.40.10.10:FF:000006">
    <property type="entry name" value="Serine proteinase stubble"/>
    <property type="match status" value="1"/>
</dbReference>
<dbReference type="InterPro" id="IPR018114">
    <property type="entry name" value="TRYPSIN_HIS"/>
</dbReference>
<keyword evidence="7" id="KW-1185">Reference proteome</keyword>
<dbReference type="InterPro" id="IPR001254">
    <property type="entry name" value="Trypsin_dom"/>
</dbReference>
<dbReference type="GeneID" id="104988857"/>
<keyword evidence="1 5" id="KW-0645">Protease</keyword>
<evidence type="ECO:0000256" key="5">
    <source>
        <dbReference type="RuleBase" id="RU363034"/>
    </source>
</evidence>
<proteinExistence type="predicted"/>
<dbReference type="KEGG" id="bbis:104988857"/>
<dbReference type="GO" id="GO:0006508">
    <property type="term" value="P:proteolysis"/>
    <property type="evidence" value="ECO:0007669"/>
    <property type="project" value="UniProtKB-KW"/>
</dbReference>
<dbReference type="PROSITE" id="PS00134">
    <property type="entry name" value="TRYPSIN_HIS"/>
    <property type="match status" value="1"/>
</dbReference>
<dbReference type="SMART" id="SM00020">
    <property type="entry name" value="Tryp_SPc"/>
    <property type="match status" value="1"/>
</dbReference>
<evidence type="ECO:0000256" key="2">
    <source>
        <dbReference type="ARBA" id="ARBA00022801"/>
    </source>
</evidence>
<dbReference type="Proteomes" id="UP000515208">
    <property type="component" value="Unplaced"/>
</dbReference>
<dbReference type="InterPro" id="IPR043504">
    <property type="entry name" value="Peptidase_S1_PA_chymotrypsin"/>
</dbReference>
<reference evidence="8" key="1">
    <citation type="submission" date="2025-08" db="UniProtKB">
        <authorList>
            <consortium name="RefSeq"/>
        </authorList>
    </citation>
    <scope>IDENTIFICATION</scope>
    <source>
        <tissue evidence="8">Blood</tissue>
    </source>
</reference>
<dbReference type="CDD" id="cd00190">
    <property type="entry name" value="Tryp_SPc"/>
    <property type="match status" value="1"/>
</dbReference>
<evidence type="ECO:0000256" key="3">
    <source>
        <dbReference type="ARBA" id="ARBA00022825"/>
    </source>
</evidence>
<dbReference type="PROSITE" id="PS50240">
    <property type="entry name" value="TRYPSIN_DOM"/>
    <property type="match status" value="1"/>
</dbReference>
<dbReference type="OrthoDB" id="546450at2759"/>
<accession>A0A6P3HGZ3</accession>
<dbReference type="Gene3D" id="2.40.10.10">
    <property type="entry name" value="Trypsin-like serine proteases"/>
    <property type="match status" value="1"/>
</dbReference>
<keyword evidence="3 5" id="KW-0720">Serine protease</keyword>
<evidence type="ECO:0000313" key="7">
    <source>
        <dbReference type="Proteomes" id="UP000515208"/>
    </source>
</evidence>
<dbReference type="PANTHER" id="PTHR24252:SF17">
    <property type="entry name" value="SUPPRESSOR OF TUMORIGENICITY 14 PROTEIN HOMOLOG-RELATED"/>
    <property type="match status" value="1"/>
</dbReference>
<gene>
    <name evidence="8" type="primary">PRSS55</name>
</gene>
<evidence type="ECO:0000256" key="4">
    <source>
        <dbReference type="ARBA" id="ARBA00023157"/>
    </source>
</evidence>
<keyword evidence="4" id="KW-1015">Disulfide bond</keyword>
<sequence>MGQAMFAQFQRETFSSESTGMVASGVAAVHGISGPTALASVTSRPTATPWAMFLWSLLLLMSQARDAHLECGERPMFARGAQYSRITGGIEAGVGEFPWQVSIQARNEHFCGGAILNEWWIITAAHCFYPEQLPPTDLRVVLGTTSLSSPSLEIKGVTTIIRHKDFQRVSMDNDVALLMLDNPITFNELKEPICLPMQPGLSQWHKCWVAGWGQVKSGLNQPMETELLKAPMTIMNWDKCFKEFPKLTKNMLCAGYENESYDSCQGDSGGPLACTQESGKKWYHVGIISWGRSCGLKNTPGIYTLLENYHSWIKKVTELEGRPFRAEQMVGTSKQKAKVSRASEFPKPGSPTLWLLLCLLPYATF</sequence>